<dbReference type="EMBL" id="MGEQ01000003">
    <property type="protein sequence ID" value="OGL86961.1"/>
    <property type="molecule type" value="Genomic_DNA"/>
</dbReference>
<evidence type="ECO:0000313" key="3">
    <source>
        <dbReference type="EMBL" id="OGL86961.1"/>
    </source>
</evidence>
<proteinExistence type="predicted"/>
<evidence type="ECO:0000256" key="2">
    <source>
        <dbReference type="SAM" id="Phobius"/>
    </source>
</evidence>
<dbReference type="AlphaFoldDB" id="A0A1F7V919"/>
<protein>
    <submittedName>
        <fullName evidence="3">Uncharacterized protein</fullName>
    </submittedName>
</protein>
<evidence type="ECO:0000256" key="1">
    <source>
        <dbReference type="SAM" id="MobiDB-lite"/>
    </source>
</evidence>
<feature type="region of interest" description="Disordered" evidence="1">
    <location>
        <begin position="36"/>
        <end position="57"/>
    </location>
</feature>
<sequence>MATKKAVTTKKTVKKMTVASESVVPALTFAPLVISPKKSAKKSSAKKSAAKKSSKKPEVIVVEEVTLGAKESLKLPYEVSKEYVIVHRCTNCEHVPFSISKLVTLFSVLIMLLSVSVLIQVGTIDISKIIAFVSPVVNAASAFANR</sequence>
<evidence type="ECO:0000313" key="4">
    <source>
        <dbReference type="Proteomes" id="UP000176593"/>
    </source>
</evidence>
<feature type="compositionally biased region" description="Basic residues" evidence="1">
    <location>
        <begin position="38"/>
        <end position="54"/>
    </location>
</feature>
<keyword evidence="2" id="KW-0472">Membrane</keyword>
<name>A0A1F7V919_9BACT</name>
<organism evidence="3 4">
    <name type="scientific">Candidatus Uhrbacteria bacterium RIFCSPLOWO2_02_FULL_48_18</name>
    <dbReference type="NCBI Taxonomy" id="1802408"/>
    <lineage>
        <taxon>Bacteria</taxon>
        <taxon>Candidatus Uhriibacteriota</taxon>
    </lineage>
</organism>
<accession>A0A1F7V919</accession>
<keyword evidence="2" id="KW-0812">Transmembrane</keyword>
<dbReference type="Proteomes" id="UP000176593">
    <property type="component" value="Unassembled WGS sequence"/>
</dbReference>
<reference evidence="3 4" key="1">
    <citation type="journal article" date="2016" name="Nat. Commun.">
        <title>Thousands of microbial genomes shed light on interconnected biogeochemical processes in an aquifer system.</title>
        <authorList>
            <person name="Anantharaman K."/>
            <person name="Brown C.T."/>
            <person name="Hug L.A."/>
            <person name="Sharon I."/>
            <person name="Castelle C.J."/>
            <person name="Probst A.J."/>
            <person name="Thomas B.C."/>
            <person name="Singh A."/>
            <person name="Wilkins M.J."/>
            <person name="Karaoz U."/>
            <person name="Brodie E.L."/>
            <person name="Williams K.H."/>
            <person name="Hubbard S.S."/>
            <person name="Banfield J.F."/>
        </authorList>
    </citation>
    <scope>NUCLEOTIDE SEQUENCE [LARGE SCALE GENOMIC DNA]</scope>
</reference>
<comment type="caution">
    <text evidence="3">The sequence shown here is derived from an EMBL/GenBank/DDBJ whole genome shotgun (WGS) entry which is preliminary data.</text>
</comment>
<gene>
    <name evidence="3" type="ORF">A3I41_03330</name>
</gene>
<keyword evidence="2" id="KW-1133">Transmembrane helix</keyword>
<feature type="transmembrane region" description="Helical" evidence="2">
    <location>
        <begin position="102"/>
        <end position="120"/>
    </location>
</feature>